<proteinExistence type="predicted"/>
<reference evidence="1" key="1">
    <citation type="journal article" date="2017" name="Nature">
        <title>The sunflower genome provides insights into oil metabolism, flowering and Asterid evolution.</title>
        <authorList>
            <person name="Badouin H."/>
            <person name="Gouzy J."/>
            <person name="Grassa C.J."/>
            <person name="Murat F."/>
            <person name="Staton S.E."/>
            <person name="Cottret L."/>
            <person name="Lelandais-Briere C."/>
            <person name="Owens G.L."/>
            <person name="Carrere S."/>
            <person name="Mayjonade B."/>
            <person name="Legrand L."/>
            <person name="Gill N."/>
            <person name="Kane N.C."/>
            <person name="Bowers J.E."/>
            <person name="Hubner S."/>
            <person name="Bellec A."/>
            <person name="Berard A."/>
            <person name="Berges H."/>
            <person name="Blanchet N."/>
            <person name="Boniface M.C."/>
            <person name="Brunel D."/>
            <person name="Catrice O."/>
            <person name="Chaidir N."/>
            <person name="Claudel C."/>
            <person name="Donnadieu C."/>
            <person name="Faraut T."/>
            <person name="Fievet G."/>
            <person name="Helmstetter N."/>
            <person name="King M."/>
            <person name="Knapp S.J."/>
            <person name="Lai Z."/>
            <person name="Le Paslier M.C."/>
            <person name="Lippi Y."/>
            <person name="Lorenzon L."/>
            <person name="Mandel J.R."/>
            <person name="Marage G."/>
            <person name="Marchand G."/>
            <person name="Marquand E."/>
            <person name="Bret-Mestries E."/>
            <person name="Morien E."/>
            <person name="Nambeesan S."/>
            <person name="Nguyen T."/>
            <person name="Pegot-Espagnet P."/>
            <person name="Pouilly N."/>
            <person name="Raftis F."/>
            <person name="Sallet E."/>
            <person name="Schiex T."/>
            <person name="Thomas J."/>
            <person name="Vandecasteele C."/>
            <person name="Vares D."/>
            <person name="Vear F."/>
            <person name="Vautrin S."/>
            <person name="Crespi M."/>
            <person name="Mangin B."/>
            <person name="Burke J.M."/>
            <person name="Salse J."/>
            <person name="Munos S."/>
            <person name="Vincourt P."/>
            <person name="Rieseberg L.H."/>
            <person name="Langlade N.B."/>
        </authorList>
    </citation>
    <scope>NUCLEOTIDE SEQUENCE</scope>
    <source>
        <tissue evidence="1">Leaves</tissue>
    </source>
</reference>
<dbReference type="AlphaFoldDB" id="A0A9K3NBS5"/>
<gene>
    <name evidence="1" type="ORF">HanXRQr2_Chr08g0328541</name>
</gene>
<evidence type="ECO:0000313" key="1">
    <source>
        <dbReference type="EMBL" id="KAF5794479.1"/>
    </source>
</evidence>
<sequence length="54" mass="5835">MSGVAVLALWPEVGSHKDYCLPCRLGSHGEDDKGGWFRLGFFVLSIGSSVEAHD</sequence>
<accession>A0A9K3NBS5</accession>
<dbReference type="Gramene" id="mRNA:HanXRQr2_Chr08g0328541">
    <property type="protein sequence ID" value="mRNA:HanXRQr2_Chr08g0328541"/>
    <property type="gene ID" value="HanXRQr2_Chr08g0328541"/>
</dbReference>
<keyword evidence="2" id="KW-1185">Reference proteome</keyword>
<name>A0A9K3NBS5_HELAN</name>
<dbReference type="Proteomes" id="UP000215914">
    <property type="component" value="Unassembled WGS sequence"/>
</dbReference>
<organism evidence="1 2">
    <name type="scientific">Helianthus annuus</name>
    <name type="common">Common sunflower</name>
    <dbReference type="NCBI Taxonomy" id="4232"/>
    <lineage>
        <taxon>Eukaryota</taxon>
        <taxon>Viridiplantae</taxon>
        <taxon>Streptophyta</taxon>
        <taxon>Embryophyta</taxon>
        <taxon>Tracheophyta</taxon>
        <taxon>Spermatophyta</taxon>
        <taxon>Magnoliopsida</taxon>
        <taxon>eudicotyledons</taxon>
        <taxon>Gunneridae</taxon>
        <taxon>Pentapetalae</taxon>
        <taxon>asterids</taxon>
        <taxon>campanulids</taxon>
        <taxon>Asterales</taxon>
        <taxon>Asteraceae</taxon>
        <taxon>Asteroideae</taxon>
        <taxon>Heliantheae alliance</taxon>
        <taxon>Heliantheae</taxon>
        <taxon>Helianthus</taxon>
    </lineage>
</organism>
<comment type="caution">
    <text evidence="1">The sequence shown here is derived from an EMBL/GenBank/DDBJ whole genome shotgun (WGS) entry which is preliminary data.</text>
</comment>
<dbReference type="EMBL" id="MNCJ02000323">
    <property type="protein sequence ID" value="KAF5794479.1"/>
    <property type="molecule type" value="Genomic_DNA"/>
</dbReference>
<protein>
    <submittedName>
        <fullName evidence="1">Uncharacterized protein</fullName>
    </submittedName>
</protein>
<evidence type="ECO:0000313" key="2">
    <source>
        <dbReference type="Proteomes" id="UP000215914"/>
    </source>
</evidence>
<reference evidence="1" key="2">
    <citation type="submission" date="2020-06" db="EMBL/GenBank/DDBJ databases">
        <title>Helianthus annuus Genome sequencing and assembly Release 2.</title>
        <authorList>
            <person name="Gouzy J."/>
            <person name="Langlade N."/>
            <person name="Munos S."/>
        </authorList>
    </citation>
    <scope>NUCLEOTIDE SEQUENCE</scope>
    <source>
        <tissue evidence="1">Leaves</tissue>
    </source>
</reference>